<dbReference type="Proteomes" id="UP000286246">
    <property type="component" value="Unassembled WGS sequence"/>
</dbReference>
<protein>
    <submittedName>
        <fullName evidence="3">Thiol-disulfide isomerase/thioredoxin</fullName>
    </submittedName>
</protein>
<dbReference type="OrthoDB" id="9815205at2"/>
<dbReference type="AlphaFoldDB" id="A0A420BG79"/>
<dbReference type="PANTHER" id="PTHR42852:SF17">
    <property type="entry name" value="THIOREDOXIN-LIKE PROTEIN HI_1115"/>
    <property type="match status" value="1"/>
</dbReference>
<dbReference type="GO" id="GO:0016491">
    <property type="term" value="F:oxidoreductase activity"/>
    <property type="evidence" value="ECO:0007669"/>
    <property type="project" value="InterPro"/>
</dbReference>
<gene>
    <name evidence="3" type="ORF">DFQ12_0544</name>
</gene>
<reference evidence="3 4" key="1">
    <citation type="submission" date="2018-09" db="EMBL/GenBank/DDBJ databases">
        <title>Genomic Encyclopedia of Type Strains, Phase III (KMG-III): the genomes of soil and plant-associated and newly described type strains.</title>
        <authorList>
            <person name="Whitman W."/>
        </authorList>
    </citation>
    <scope>NUCLEOTIDE SEQUENCE [LARGE SCALE GENOMIC DNA]</scope>
    <source>
        <strain evidence="3 4">CECT 7938</strain>
    </source>
</reference>
<dbReference type="EMBL" id="RAPY01000001">
    <property type="protein sequence ID" value="RKE55708.1"/>
    <property type="molecule type" value="Genomic_DNA"/>
</dbReference>
<evidence type="ECO:0000313" key="3">
    <source>
        <dbReference type="EMBL" id="RKE55708.1"/>
    </source>
</evidence>
<dbReference type="RefSeq" id="WP_120257467.1">
    <property type="nucleotide sequence ID" value="NZ_RAPY01000001.1"/>
</dbReference>
<keyword evidence="4" id="KW-1185">Reference proteome</keyword>
<feature type="signal peptide" evidence="1">
    <location>
        <begin position="1"/>
        <end position="24"/>
    </location>
</feature>
<name>A0A420BG79_SPHD1</name>
<dbReference type="InterPro" id="IPR050553">
    <property type="entry name" value="Thioredoxin_ResA/DsbE_sf"/>
</dbReference>
<dbReference type="InterPro" id="IPR036249">
    <property type="entry name" value="Thioredoxin-like_sf"/>
</dbReference>
<feature type="domain" description="Thioredoxin" evidence="2">
    <location>
        <begin position="46"/>
        <end position="186"/>
    </location>
</feature>
<dbReference type="InterPro" id="IPR013766">
    <property type="entry name" value="Thioredoxin_domain"/>
</dbReference>
<dbReference type="PROSITE" id="PS51257">
    <property type="entry name" value="PROKAR_LIPOPROTEIN"/>
    <property type="match status" value="1"/>
</dbReference>
<dbReference type="Pfam" id="PF08534">
    <property type="entry name" value="Redoxin"/>
    <property type="match status" value="1"/>
</dbReference>
<evidence type="ECO:0000313" key="4">
    <source>
        <dbReference type="Proteomes" id="UP000286246"/>
    </source>
</evidence>
<dbReference type="InterPro" id="IPR013740">
    <property type="entry name" value="Redoxin"/>
</dbReference>
<organism evidence="3 4">
    <name type="scientific">Sphingobacterium detergens</name>
    <dbReference type="NCBI Taxonomy" id="1145106"/>
    <lineage>
        <taxon>Bacteria</taxon>
        <taxon>Pseudomonadati</taxon>
        <taxon>Bacteroidota</taxon>
        <taxon>Sphingobacteriia</taxon>
        <taxon>Sphingobacteriales</taxon>
        <taxon>Sphingobacteriaceae</taxon>
        <taxon>Sphingobacterium</taxon>
    </lineage>
</organism>
<comment type="caution">
    <text evidence="3">The sequence shown here is derived from an EMBL/GenBank/DDBJ whole genome shotgun (WGS) entry which is preliminary data.</text>
</comment>
<proteinExistence type="predicted"/>
<feature type="chain" id="PRO_5019325653" evidence="1">
    <location>
        <begin position="25"/>
        <end position="188"/>
    </location>
</feature>
<dbReference type="SUPFAM" id="SSF52833">
    <property type="entry name" value="Thioredoxin-like"/>
    <property type="match status" value="1"/>
</dbReference>
<evidence type="ECO:0000256" key="1">
    <source>
        <dbReference type="SAM" id="SignalP"/>
    </source>
</evidence>
<keyword evidence="1" id="KW-0732">Signal</keyword>
<sequence>MNIKFNRIITGFGLFIITASVLTACGNSADGNKPKAEKEQAQAVKEVEEPKVADVSFKDKAGNVVKLSDLKGKVVFINFWATWCPPCIHEMPSINTLRQGFKDNKNIVFLMVDVDNDIEQSAAFMEENKYDLPLYTATGEIPPEFLGGSIPTTVILDKNGQIVERLEGSRDYAAPEIAKALEELTKAN</sequence>
<keyword evidence="3" id="KW-0413">Isomerase</keyword>
<dbReference type="PANTHER" id="PTHR42852">
    <property type="entry name" value="THIOL:DISULFIDE INTERCHANGE PROTEIN DSBE"/>
    <property type="match status" value="1"/>
</dbReference>
<dbReference type="GO" id="GO:0016853">
    <property type="term" value="F:isomerase activity"/>
    <property type="evidence" value="ECO:0007669"/>
    <property type="project" value="UniProtKB-KW"/>
</dbReference>
<accession>A0A420BG79</accession>
<dbReference type="Gene3D" id="3.40.30.10">
    <property type="entry name" value="Glutaredoxin"/>
    <property type="match status" value="1"/>
</dbReference>
<dbReference type="PROSITE" id="PS51352">
    <property type="entry name" value="THIOREDOXIN_2"/>
    <property type="match status" value="1"/>
</dbReference>
<evidence type="ECO:0000259" key="2">
    <source>
        <dbReference type="PROSITE" id="PS51352"/>
    </source>
</evidence>
<dbReference type="CDD" id="cd02966">
    <property type="entry name" value="TlpA_like_family"/>
    <property type="match status" value="1"/>
</dbReference>